<gene>
    <name evidence="1" type="ORF">ACHIPZ_19030</name>
</gene>
<dbReference type="RefSeq" id="WP_395115940.1">
    <property type="nucleotide sequence ID" value="NZ_JBIMSO010000060.1"/>
</dbReference>
<organism evidence="1 2">
    <name type="scientific">Antrihabitans spumae</name>
    <dbReference type="NCBI Taxonomy" id="3373370"/>
    <lineage>
        <taxon>Bacteria</taxon>
        <taxon>Bacillati</taxon>
        <taxon>Actinomycetota</taxon>
        <taxon>Actinomycetes</taxon>
        <taxon>Mycobacteriales</taxon>
        <taxon>Nocardiaceae</taxon>
        <taxon>Antrihabitans</taxon>
    </lineage>
</organism>
<name>A0ABW7JQI7_9NOCA</name>
<sequence>MAAESDWTVSPREGLGKLKFGMTPAQVDALSDTYGAVTGRRQNAIPDPILRDTLEKFGDAMSEEEKQALIEVYAQNAPPSDSVTETRGNPGLVLRYEADKLAEIMPAKKQPRFSSTARTCFR</sequence>
<evidence type="ECO:0000313" key="1">
    <source>
        <dbReference type="EMBL" id="MFH5210281.1"/>
    </source>
</evidence>
<evidence type="ECO:0000313" key="2">
    <source>
        <dbReference type="Proteomes" id="UP001609175"/>
    </source>
</evidence>
<comment type="caution">
    <text evidence="1">The sequence shown here is derived from an EMBL/GenBank/DDBJ whole genome shotgun (WGS) entry which is preliminary data.</text>
</comment>
<proteinExistence type="predicted"/>
<reference evidence="1 2" key="1">
    <citation type="submission" date="2024-10" db="EMBL/GenBank/DDBJ databases">
        <authorList>
            <person name="Riesco R."/>
        </authorList>
    </citation>
    <scope>NUCLEOTIDE SEQUENCE [LARGE SCALE GENOMIC DNA]</scope>
    <source>
        <strain evidence="1 2">NCIMB 15449</strain>
    </source>
</reference>
<dbReference type="Proteomes" id="UP001609175">
    <property type="component" value="Unassembled WGS sequence"/>
</dbReference>
<protein>
    <submittedName>
        <fullName evidence="1">Uncharacterized protein</fullName>
    </submittedName>
</protein>
<accession>A0ABW7JQI7</accession>
<dbReference type="EMBL" id="JBIMSO010000060">
    <property type="protein sequence ID" value="MFH5210281.1"/>
    <property type="molecule type" value="Genomic_DNA"/>
</dbReference>